<dbReference type="Proteomes" id="UP000070529">
    <property type="component" value="Unassembled WGS sequence"/>
</dbReference>
<dbReference type="AlphaFoldDB" id="A0A135IAT7"/>
<sequence>MKYHLIECVKQMKLRLLNRIINNRSLLSLCFVITKLIPCKKTYLYEYLSIVGVNRKSLLHNIAKNRFLCSCGLVRELIFSTAKFHTNPSEILSTFKLSPETKEAIDESEVILMVHPCDRIKLIMGLVDSISTQRIVIPVYGDITDYQTYTEKNFDKFVVYVNTANPDAISIITREVSRGSKLLIFADLPSRKMWVTFGKTKQVTLFDKVAHMPYGPFLLASKFASKVAFVAAKEDFNQMSLIHESLNSASLSVLMKGFIQFYEAFITNHTESVLYLSRLPTYHYHPTSPADIRL</sequence>
<comment type="caution">
    <text evidence="1">The sequence shown here is derived from an EMBL/GenBank/DDBJ whole genome shotgun (WGS) entry which is preliminary data.</text>
</comment>
<evidence type="ECO:0000313" key="2">
    <source>
        <dbReference type="Proteomes" id="UP000070529"/>
    </source>
</evidence>
<organism evidence="1 2">
    <name type="scientific">Enterovibrio coralii</name>
    <dbReference type="NCBI Taxonomy" id="294935"/>
    <lineage>
        <taxon>Bacteria</taxon>
        <taxon>Pseudomonadati</taxon>
        <taxon>Pseudomonadota</taxon>
        <taxon>Gammaproteobacteria</taxon>
        <taxon>Vibrionales</taxon>
        <taxon>Vibrionaceae</taxon>
        <taxon>Enterovibrio</taxon>
    </lineage>
</organism>
<keyword evidence="2" id="KW-1185">Reference proteome</keyword>
<name>A0A135IAT7_9GAMM</name>
<accession>A0A135IAT7</accession>
<evidence type="ECO:0000313" key="1">
    <source>
        <dbReference type="EMBL" id="KXF82576.1"/>
    </source>
</evidence>
<reference evidence="1 2" key="1">
    <citation type="submission" date="2015-11" db="EMBL/GenBank/DDBJ databases">
        <title>Genomic Taxonomy of the Vibrionaceae.</title>
        <authorList>
            <person name="Gomez-Gil B."/>
            <person name="Enciso-Ibarra J."/>
        </authorList>
    </citation>
    <scope>NUCLEOTIDE SEQUENCE [LARGE SCALE GENOMIC DNA]</scope>
    <source>
        <strain evidence="1 2">CAIM 912</strain>
    </source>
</reference>
<proteinExistence type="predicted"/>
<dbReference type="STRING" id="294935.ATN88_25140"/>
<gene>
    <name evidence="1" type="ORF">ATN88_25140</name>
</gene>
<dbReference type="EMBL" id="LNTY01000020">
    <property type="protein sequence ID" value="KXF82576.1"/>
    <property type="molecule type" value="Genomic_DNA"/>
</dbReference>
<protein>
    <submittedName>
        <fullName evidence="1">Uncharacterized protein</fullName>
    </submittedName>
</protein>